<organism evidence="3 4">
    <name type="scientific">Streptantibioticus parmotrematis</name>
    <dbReference type="NCBI Taxonomy" id="2873249"/>
    <lineage>
        <taxon>Bacteria</taxon>
        <taxon>Bacillati</taxon>
        <taxon>Actinomycetota</taxon>
        <taxon>Actinomycetes</taxon>
        <taxon>Kitasatosporales</taxon>
        <taxon>Streptomycetaceae</taxon>
        <taxon>Streptantibioticus</taxon>
    </lineage>
</organism>
<protein>
    <submittedName>
        <fullName evidence="3">Uncharacterized protein</fullName>
    </submittedName>
</protein>
<evidence type="ECO:0000256" key="1">
    <source>
        <dbReference type="SAM" id="MobiDB-lite"/>
    </source>
</evidence>
<dbReference type="PROSITE" id="PS51257">
    <property type="entry name" value="PROKAR_LIPOPROTEIN"/>
    <property type="match status" value="1"/>
</dbReference>
<accession>A0ABS7R0A2</accession>
<feature type="region of interest" description="Disordered" evidence="1">
    <location>
        <begin position="52"/>
        <end position="86"/>
    </location>
</feature>
<keyword evidence="2" id="KW-0732">Signal</keyword>
<sequence>MSQRTPATPTTSRRRRTAGLLAALSALAGLGLTACGAHDGAPAARISASSVADTASGPASAPTAVPTVPRRTAEGRTTTPPWPVPADPAARVAAAGLPMMGAEGQVMHIHAHLDVLVDGRPVVVPALIGIDEQAQRISPLHTHDTSGVIHIESPVKAVFTLGQFMTEWDVALDAGRLGGLTTGHGDTLRAYVDGHETKGDPAALTLHAHDEIALVYGPADTPVKVPGSYPWPQGL</sequence>
<evidence type="ECO:0000256" key="2">
    <source>
        <dbReference type="SAM" id="SignalP"/>
    </source>
</evidence>
<feature type="chain" id="PRO_5045212056" evidence="2">
    <location>
        <begin position="29"/>
        <end position="235"/>
    </location>
</feature>
<comment type="caution">
    <text evidence="3">The sequence shown here is derived from an EMBL/GenBank/DDBJ whole genome shotgun (WGS) entry which is preliminary data.</text>
</comment>
<dbReference type="RefSeq" id="WP_222980203.1">
    <property type="nucleotide sequence ID" value="NZ_JAINVZ010000016.1"/>
</dbReference>
<feature type="signal peptide" evidence="2">
    <location>
        <begin position="1"/>
        <end position="28"/>
    </location>
</feature>
<gene>
    <name evidence="3" type="ORF">K7472_21835</name>
</gene>
<reference evidence="3 4" key="1">
    <citation type="submission" date="2021-08" db="EMBL/GenBank/DDBJ databases">
        <title>Streptomyces sp. PTM05 isolated from lichen.</title>
        <authorList>
            <person name="Somphong A."/>
            <person name="Phongsopitanun W."/>
            <person name="Tanasupawat S."/>
        </authorList>
    </citation>
    <scope>NUCLEOTIDE SEQUENCE [LARGE SCALE GENOMIC DNA]</scope>
    <source>
        <strain evidence="3 4">Ptm05</strain>
    </source>
</reference>
<dbReference type="EMBL" id="JAINVZ010000016">
    <property type="protein sequence ID" value="MBY8887459.1"/>
    <property type="molecule type" value="Genomic_DNA"/>
</dbReference>
<feature type="compositionally biased region" description="Low complexity" evidence="1">
    <location>
        <begin position="54"/>
        <end position="69"/>
    </location>
</feature>
<dbReference type="Proteomes" id="UP001198565">
    <property type="component" value="Unassembled WGS sequence"/>
</dbReference>
<keyword evidence="4" id="KW-1185">Reference proteome</keyword>
<name>A0ABS7R0A2_9ACTN</name>
<proteinExistence type="predicted"/>
<evidence type="ECO:0000313" key="4">
    <source>
        <dbReference type="Proteomes" id="UP001198565"/>
    </source>
</evidence>
<evidence type="ECO:0000313" key="3">
    <source>
        <dbReference type="EMBL" id="MBY8887459.1"/>
    </source>
</evidence>